<reference evidence="1" key="1">
    <citation type="submission" date="2023-05" db="EMBL/GenBank/DDBJ databases">
        <authorList>
            <person name="Stuckert A."/>
        </authorList>
    </citation>
    <scope>NUCLEOTIDE SEQUENCE</scope>
</reference>
<organism evidence="1 2">
    <name type="scientific">Staurois parvus</name>
    <dbReference type="NCBI Taxonomy" id="386267"/>
    <lineage>
        <taxon>Eukaryota</taxon>
        <taxon>Metazoa</taxon>
        <taxon>Chordata</taxon>
        <taxon>Craniata</taxon>
        <taxon>Vertebrata</taxon>
        <taxon>Euteleostomi</taxon>
        <taxon>Amphibia</taxon>
        <taxon>Batrachia</taxon>
        <taxon>Anura</taxon>
        <taxon>Neobatrachia</taxon>
        <taxon>Ranoidea</taxon>
        <taxon>Ranidae</taxon>
        <taxon>Staurois</taxon>
    </lineage>
</organism>
<evidence type="ECO:0000313" key="2">
    <source>
        <dbReference type="Proteomes" id="UP001162483"/>
    </source>
</evidence>
<keyword evidence="2" id="KW-1185">Reference proteome</keyword>
<evidence type="ECO:0000313" key="1">
    <source>
        <dbReference type="EMBL" id="CAI9601065.1"/>
    </source>
</evidence>
<dbReference type="Proteomes" id="UP001162483">
    <property type="component" value="Unassembled WGS sequence"/>
</dbReference>
<dbReference type="EMBL" id="CATNWA010017516">
    <property type="protein sequence ID" value="CAI9601065.1"/>
    <property type="molecule type" value="Genomic_DNA"/>
</dbReference>
<sequence length="21" mass="2334">MKEGVFSSSILPSLQTILLNR</sequence>
<protein>
    <submittedName>
        <fullName evidence="1">Uncharacterized protein</fullName>
    </submittedName>
</protein>
<comment type="caution">
    <text evidence="1">The sequence shown here is derived from an EMBL/GenBank/DDBJ whole genome shotgun (WGS) entry which is preliminary data.</text>
</comment>
<accession>A0ABN9FYI8</accession>
<name>A0ABN9FYI8_9NEOB</name>
<gene>
    <name evidence="1" type="ORF">SPARVUS_LOCUS12924209</name>
</gene>
<proteinExistence type="predicted"/>